<comment type="caution">
    <text evidence="4">The sequence shown here is derived from an EMBL/GenBank/DDBJ whole genome shotgun (WGS) entry which is preliminary data.</text>
</comment>
<evidence type="ECO:0000313" key="5">
    <source>
        <dbReference type="Proteomes" id="UP001482513"/>
    </source>
</evidence>
<evidence type="ECO:0000313" key="4">
    <source>
        <dbReference type="EMBL" id="MEP0946745.1"/>
    </source>
</evidence>
<keyword evidence="2" id="KW-0812">Transmembrane</keyword>
<dbReference type="SUPFAM" id="SSF49478">
    <property type="entry name" value="Cna protein B-type domain"/>
    <property type="match status" value="1"/>
</dbReference>
<feature type="signal peptide" evidence="3">
    <location>
        <begin position="1"/>
        <end position="22"/>
    </location>
</feature>
<dbReference type="RefSeq" id="WP_190518320.1">
    <property type="nucleotide sequence ID" value="NZ_JAMPKX010000002.1"/>
</dbReference>
<accession>A0ABV0K2P1</accession>
<evidence type="ECO:0000256" key="1">
    <source>
        <dbReference type="SAM" id="MobiDB-lite"/>
    </source>
</evidence>
<keyword evidence="2" id="KW-1133">Transmembrane helix</keyword>
<proteinExistence type="predicted"/>
<reference evidence="4 5" key="1">
    <citation type="submission" date="2022-04" db="EMBL/GenBank/DDBJ databases">
        <title>Positive selection, recombination, and allopatry shape intraspecific diversity of widespread and dominant cyanobacteria.</title>
        <authorList>
            <person name="Wei J."/>
            <person name="Shu W."/>
            <person name="Hu C."/>
        </authorList>
    </citation>
    <scope>NUCLEOTIDE SEQUENCE [LARGE SCALE GENOMIC DNA]</scope>
    <source>
        <strain evidence="4 5">DQ-A4</strain>
    </source>
</reference>
<evidence type="ECO:0000256" key="3">
    <source>
        <dbReference type="SAM" id="SignalP"/>
    </source>
</evidence>
<feature type="compositionally biased region" description="Polar residues" evidence="1">
    <location>
        <begin position="103"/>
        <end position="116"/>
    </location>
</feature>
<dbReference type="EMBL" id="JAMPKX010000002">
    <property type="protein sequence ID" value="MEP0946745.1"/>
    <property type="molecule type" value="Genomic_DNA"/>
</dbReference>
<keyword evidence="5" id="KW-1185">Reference proteome</keyword>
<protein>
    <submittedName>
        <fullName evidence="4">Carboxypeptidase-like regulatory domain-containing protein</fullName>
    </submittedName>
</protein>
<dbReference type="Proteomes" id="UP001482513">
    <property type="component" value="Unassembled WGS sequence"/>
</dbReference>
<sequence>MKLNLTLALTVGLAGWALPAIAHGVTVEHRQISSVEINAQFETGEPMANAQVLVYAPDQPAEPWQQGTTDDQGKFSFTPDAAQPGSWEVMVRQAGHGVVTTIPVGNSSPENSTSDPGTEAADEPNSLISRSTGLSPVQQGITIGSVIWGFIGTALFFARGKR</sequence>
<keyword evidence="2" id="KW-0472">Membrane</keyword>
<organism evidence="4 5">
    <name type="scientific">Leptolyngbya subtilissima DQ-A4</name>
    <dbReference type="NCBI Taxonomy" id="2933933"/>
    <lineage>
        <taxon>Bacteria</taxon>
        <taxon>Bacillati</taxon>
        <taxon>Cyanobacteriota</taxon>
        <taxon>Cyanophyceae</taxon>
        <taxon>Leptolyngbyales</taxon>
        <taxon>Leptolyngbyaceae</taxon>
        <taxon>Leptolyngbya group</taxon>
        <taxon>Leptolyngbya</taxon>
    </lineage>
</organism>
<feature type="chain" id="PRO_5046435413" evidence="3">
    <location>
        <begin position="23"/>
        <end position="162"/>
    </location>
</feature>
<feature type="transmembrane region" description="Helical" evidence="2">
    <location>
        <begin position="140"/>
        <end position="158"/>
    </location>
</feature>
<evidence type="ECO:0000256" key="2">
    <source>
        <dbReference type="SAM" id="Phobius"/>
    </source>
</evidence>
<gene>
    <name evidence="4" type="ORF">NC992_07665</name>
</gene>
<name>A0ABV0K2P1_9CYAN</name>
<keyword evidence="3" id="KW-0732">Signal</keyword>
<feature type="region of interest" description="Disordered" evidence="1">
    <location>
        <begin position="102"/>
        <end position="132"/>
    </location>
</feature>